<feature type="repeat" description="TPR" evidence="1">
    <location>
        <begin position="438"/>
        <end position="471"/>
    </location>
</feature>
<dbReference type="PROSITE" id="PS50293">
    <property type="entry name" value="TPR_REGION"/>
    <property type="match status" value="1"/>
</dbReference>
<dbReference type="InterPro" id="IPR019734">
    <property type="entry name" value="TPR_rpt"/>
</dbReference>
<sequence>MNGMNSNNALEVLSDRHSSVEPAPLSRSSWLGGALIFALVLLAYSSVFYAGFIWDDDSYLTENPYLSHLSGLVSIWVSPGATPQYYPMVFSVFWLEYHLWGLNPVGYHLVNIIIHIINALLIWTALRHFRVKQAFWAAAIFALHPVHVESVAWITELKNVLSLFFYMLALLSYFRFLKMTVDGYQPLWQLRGYYVAAFFFFVLALLSKTVTATLPAAILLLIWWRDGRIVRKDTARLLPFFVVGVAMGLFTAHLEKTLVSATGAEWNFSTVERILIAGRAVWFYAGKLLWPDPLIFSYPKWHIDAGQWAQYLFPVGVFAVLGVSYRFRGIIGRGPLTSLLFFIGTLFPALGFFNVYPMRYSFVADHFQYAASVGIICLFCASLERIIRRISHETLLLEVGCYCGILLLIGLVTWQQGKTYKNTMALYTDIIEKNPSSWFSYTNRAMEYMDQGKYDLAVIDMERALETHPNKSEALSNRAVLRQRGADYQGALADFSKALELDPARVGVLINRSDLYLLLKRYDLALQDCNNALRIKNDYVDGYLQRARIYELLKDNSKRLGDLSKVLQLTPGNMEALAERGLLHYQLGQFEKAVADFSKALDIDPGSAPIYDKRARALAASGEKDKALADFQHARSLGYVVPEAEITSTLDPKSK</sequence>
<accession>A0AAW4L5M7</accession>
<evidence type="ECO:0000256" key="1">
    <source>
        <dbReference type="PROSITE-ProRule" id="PRU00339"/>
    </source>
</evidence>
<feature type="transmembrane region" description="Helical" evidence="2">
    <location>
        <begin position="30"/>
        <end position="54"/>
    </location>
</feature>
<feature type="transmembrane region" description="Helical" evidence="2">
    <location>
        <begin position="367"/>
        <end position="383"/>
    </location>
</feature>
<dbReference type="SMART" id="SM00028">
    <property type="entry name" value="TPR"/>
    <property type="match status" value="6"/>
</dbReference>
<feature type="repeat" description="TPR" evidence="1">
    <location>
        <begin position="472"/>
        <end position="505"/>
    </location>
</feature>
<feature type="transmembrane region" description="Helical" evidence="2">
    <location>
        <begin position="66"/>
        <end position="86"/>
    </location>
</feature>
<reference evidence="3 4" key="1">
    <citation type="submission" date="2021-05" db="EMBL/GenBank/DDBJ databases">
        <title>The draft genome of Geobacter pelophilus DSM 12255.</title>
        <authorList>
            <person name="Xu Z."/>
            <person name="Masuda Y."/>
            <person name="Itoh H."/>
            <person name="Senoo K."/>
        </authorList>
    </citation>
    <scope>NUCLEOTIDE SEQUENCE [LARGE SCALE GENOMIC DNA]</scope>
    <source>
        <strain evidence="3 4">DSM 12255</strain>
    </source>
</reference>
<dbReference type="EMBL" id="JAHCVJ010000004">
    <property type="protein sequence ID" value="MBT0664857.1"/>
    <property type="molecule type" value="Genomic_DNA"/>
</dbReference>
<dbReference type="PANTHER" id="PTHR44395:SF1">
    <property type="entry name" value="PROTEIN O-MANNOSYL-TRANSFERASE TMTC3"/>
    <property type="match status" value="1"/>
</dbReference>
<feature type="transmembrane region" description="Helical" evidence="2">
    <location>
        <begin position="106"/>
        <end position="126"/>
    </location>
</feature>
<dbReference type="Pfam" id="PF13432">
    <property type="entry name" value="TPR_16"/>
    <property type="match status" value="1"/>
</dbReference>
<dbReference type="AlphaFoldDB" id="A0AAW4L5M7"/>
<keyword evidence="2" id="KW-0812">Transmembrane</keyword>
<feature type="transmembrane region" description="Helical" evidence="2">
    <location>
        <begin position="305"/>
        <end position="324"/>
    </location>
</feature>
<dbReference type="PROSITE" id="PS50005">
    <property type="entry name" value="TPR"/>
    <property type="match status" value="3"/>
</dbReference>
<feature type="transmembrane region" description="Helical" evidence="2">
    <location>
        <begin position="198"/>
        <end position="224"/>
    </location>
</feature>
<keyword evidence="2" id="KW-0472">Membrane</keyword>
<proteinExistence type="predicted"/>
<evidence type="ECO:0000313" key="4">
    <source>
        <dbReference type="Proteomes" id="UP000811899"/>
    </source>
</evidence>
<dbReference type="Pfam" id="PF00515">
    <property type="entry name" value="TPR_1"/>
    <property type="match status" value="1"/>
</dbReference>
<organism evidence="3 4">
    <name type="scientific">Geoanaerobacter pelophilus</name>
    <dbReference type="NCBI Taxonomy" id="60036"/>
    <lineage>
        <taxon>Bacteria</taxon>
        <taxon>Pseudomonadati</taxon>
        <taxon>Thermodesulfobacteriota</taxon>
        <taxon>Desulfuromonadia</taxon>
        <taxon>Geobacterales</taxon>
        <taxon>Geobacteraceae</taxon>
        <taxon>Geoanaerobacter</taxon>
    </lineage>
</organism>
<dbReference type="SUPFAM" id="SSF48452">
    <property type="entry name" value="TPR-like"/>
    <property type="match status" value="2"/>
</dbReference>
<dbReference type="Pfam" id="PF13181">
    <property type="entry name" value="TPR_8"/>
    <property type="match status" value="1"/>
</dbReference>
<dbReference type="InterPro" id="IPR011990">
    <property type="entry name" value="TPR-like_helical_dom_sf"/>
</dbReference>
<evidence type="ECO:0000256" key="2">
    <source>
        <dbReference type="SAM" id="Phobius"/>
    </source>
</evidence>
<feature type="transmembrane region" description="Helical" evidence="2">
    <location>
        <begin position="336"/>
        <end position="355"/>
    </location>
</feature>
<comment type="caution">
    <text evidence="3">The sequence shown here is derived from an EMBL/GenBank/DDBJ whole genome shotgun (WGS) entry which is preliminary data.</text>
</comment>
<dbReference type="PANTHER" id="PTHR44395">
    <property type="match status" value="1"/>
</dbReference>
<evidence type="ECO:0000313" key="3">
    <source>
        <dbReference type="EMBL" id="MBT0664857.1"/>
    </source>
</evidence>
<dbReference type="RefSeq" id="WP_214171633.1">
    <property type="nucleotide sequence ID" value="NZ_JAHCVJ010000004.1"/>
</dbReference>
<dbReference type="Gene3D" id="1.25.40.10">
    <property type="entry name" value="Tetratricopeptide repeat domain"/>
    <property type="match status" value="3"/>
</dbReference>
<keyword evidence="1" id="KW-0802">TPR repeat</keyword>
<protein>
    <submittedName>
        <fullName evidence="3">Tetratricopeptide repeat protein</fullName>
    </submittedName>
</protein>
<keyword evidence="2" id="KW-1133">Transmembrane helix</keyword>
<gene>
    <name evidence="3" type="ORF">KI809_11145</name>
</gene>
<feature type="repeat" description="TPR" evidence="1">
    <location>
        <begin position="574"/>
        <end position="607"/>
    </location>
</feature>
<dbReference type="Proteomes" id="UP000811899">
    <property type="component" value="Unassembled WGS sequence"/>
</dbReference>
<keyword evidence="4" id="KW-1185">Reference proteome</keyword>
<feature type="transmembrane region" description="Helical" evidence="2">
    <location>
        <begin position="395"/>
        <end position="414"/>
    </location>
</feature>
<feature type="transmembrane region" description="Helical" evidence="2">
    <location>
        <begin position="236"/>
        <end position="254"/>
    </location>
</feature>
<name>A0AAW4L5M7_9BACT</name>
<feature type="transmembrane region" description="Helical" evidence="2">
    <location>
        <begin position="160"/>
        <end position="177"/>
    </location>
</feature>